<dbReference type="Pfam" id="PF02272">
    <property type="entry name" value="DHHA1"/>
    <property type="match status" value="1"/>
</dbReference>
<dbReference type="GO" id="GO:0003676">
    <property type="term" value="F:nucleic acid binding"/>
    <property type="evidence" value="ECO:0007669"/>
    <property type="project" value="UniProtKB-UniRule"/>
</dbReference>
<organism evidence="6 7">
    <name type="scientific">Clostridium scindens (strain JCM 10418 / VPI 12708)</name>
    <dbReference type="NCBI Taxonomy" id="29347"/>
    <lineage>
        <taxon>Bacteria</taxon>
        <taxon>Bacillati</taxon>
        <taxon>Bacillota</taxon>
        <taxon>Clostridia</taxon>
        <taxon>Lachnospirales</taxon>
        <taxon>Lachnospiraceae</taxon>
    </lineage>
</organism>
<dbReference type="GO" id="GO:0016787">
    <property type="term" value="F:hydrolase activity"/>
    <property type="evidence" value="ECO:0007669"/>
    <property type="project" value="UniProtKB-UniRule"/>
</dbReference>
<comment type="function">
    <text evidence="1">Has phosphodiesterase (PDE) activity against cyclic-di-AMP (c-di-AMP).</text>
</comment>
<evidence type="ECO:0000259" key="5">
    <source>
        <dbReference type="Pfam" id="PF02272"/>
    </source>
</evidence>
<dbReference type="AlphaFoldDB" id="A0A844F2I4"/>
<comment type="similarity">
    <text evidence="1">Belongs to the GdpP/PdeA phosphodiesterase family.</text>
</comment>
<dbReference type="PANTHER" id="PTHR47618">
    <property type="entry name" value="BIFUNCTIONAL OLIGORIBONUCLEASE AND PAP PHOSPHATASE NRNA"/>
    <property type="match status" value="1"/>
</dbReference>
<keyword evidence="1" id="KW-0378">Hydrolase</keyword>
<keyword evidence="1 3" id="KW-0472">Membrane</keyword>
<dbReference type="InterPro" id="IPR038763">
    <property type="entry name" value="DHH_sf"/>
</dbReference>
<gene>
    <name evidence="6" type="ORF">FYJ37_05750</name>
</gene>
<keyword evidence="1" id="KW-1003">Cell membrane</keyword>
<evidence type="ECO:0000256" key="1">
    <source>
        <dbReference type="PIRNR" id="PIRNR026583"/>
    </source>
</evidence>
<feature type="binding site" evidence="2">
    <location>
        <position position="452"/>
    </location>
    <ligand>
        <name>Mn(2+)</name>
        <dbReference type="ChEBI" id="CHEBI:29035"/>
        <label>2</label>
    </ligand>
</feature>
<keyword evidence="3" id="KW-1133">Transmembrane helix</keyword>
<feature type="transmembrane region" description="Helical" evidence="3">
    <location>
        <begin position="20"/>
        <end position="39"/>
    </location>
</feature>
<feature type="binding site" evidence="2">
    <location>
        <position position="531"/>
    </location>
    <ligand>
        <name>Mn(2+)</name>
        <dbReference type="ChEBI" id="CHEBI:29035"/>
        <label>2</label>
    </ligand>
</feature>
<name>A0A844F2I4_CLOSV</name>
<dbReference type="Gene3D" id="3.10.310.30">
    <property type="match status" value="1"/>
</dbReference>
<keyword evidence="3" id="KW-0812">Transmembrane</keyword>
<dbReference type="InterPro" id="IPR003156">
    <property type="entry name" value="DHHA1_dom"/>
</dbReference>
<dbReference type="GO" id="GO:0046872">
    <property type="term" value="F:metal ion binding"/>
    <property type="evidence" value="ECO:0007669"/>
    <property type="project" value="UniProtKB-KW"/>
</dbReference>
<comment type="caution">
    <text evidence="6">The sequence shown here is derived from an EMBL/GenBank/DDBJ whole genome shotgun (WGS) entry which is preliminary data.</text>
</comment>
<feature type="binding site" evidence="2">
    <location>
        <position position="384"/>
    </location>
    <ligand>
        <name>Mn(2+)</name>
        <dbReference type="ChEBI" id="CHEBI:29035"/>
        <label>2</label>
    </ligand>
</feature>
<comment type="catalytic activity">
    <reaction evidence="1">
        <text>3',3'-c-di-AMP + H2O = 5'-O-phosphonoadenylyl-(3'-&gt;5')-adenosine + H(+)</text>
        <dbReference type="Rhea" id="RHEA:54420"/>
        <dbReference type="ChEBI" id="CHEBI:15377"/>
        <dbReference type="ChEBI" id="CHEBI:15378"/>
        <dbReference type="ChEBI" id="CHEBI:71500"/>
        <dbReference type="ChEBI" id="CHEBI:138171"/>
    </reaction>
</comment>
<keyword evidence="2" id="KW-0464">Manganese</keyword>
<evidence type="ECO:0000313" key="7">
    <source>
        <dbReference type="Proteomes" id="UP000462363"/>
    </source>
</evidence>
<dbReference type="Gene3D" id="3.90.1640.10">
    <property type="entry name" value="inorganic pyrophosphatase (n-terminal core)"/>
    <property type="match status" value="1"/>
</dbReference>
<sequence>MSEKQKENGKVHLKGQLRLYMQWPAIMALLLVAMNIWIYRINRRAGSLMFIFVLIYIMMVGVLYLYSKSIIMKDLVEFAAQYGIVQNTLLKELAVPYAILLDDGKAIWMNNKFQEILGGKPKGESYISKYIPELNKNIFPKEVDDTVEMDVYYEDREYKAELRRVSVEGFSDMEQLLEMPMEKEYFIAVYLRDVTELNRYIKQAEEQRLIAGLIYIDNYDEVMSSVEEVRQSLLVALVDRKINQYIAKVDGIVKKMENDKYFIVFKKQYFKQLEEDKFSLLEDVKSVNIGNGIPATLSIGLGLSCDAYAQSYNYARVAIDLALARGGDQAVIKDGKGITYYGGKREQTSKNTRVKARVKAEALREFITVKDKIFVMGHKLTDVDALGAAIGIYRAAASLEKKAYIIINEVSASLRPLYESFVRDPSYPDDLFLNSSQAIDLADENSMVVVVDTNRPQMTECEELLKKSKTIVVLDHHRQSSDNIDNALLSYIEPYASSACEMVSEVLQYIVDDIKIPKIEASSLYAGIMIDTNNFVNRTGVRTFEAAAFLRRCGADITLVRKMFRDDMESYRAKAEIISSAEVYLEKFAIARGENLHIESPTIIGAQAANELLDINEVKASFVLTEYNGKIYISARSIDEVNVQIIMERLGGGGHMNASGAQFNHTDMEEAVASLKQVINDMTEGGDI</sequence>
<dbReference type="EMBL" id="VUMB01000009">
    <property type="protein sequence ID" value="MSS39862.1"/>
    <property type="molecule type" value="Genomic_DNA"/>
</dbReference>
<comment type="cofactor">
    <cofactor evidence="2">
        <name>Mn(2+)</name>
        <dbReference type="ChEBI" id="CHEBI:29035"/>
    </cofactor>
    <text evidence="2">For phosphodiesterase activity, probably binds 2 Mn(2+) per subunit.</text>
</comment>
<dbReference type="InterPro" id="IPR051319">
    <property type="entry name" value="Oligoribo/pAp-PDE_c-di-AMP_PDE"/>
</dbReference>
<feature type="domain" description="DHHA1" evidence="5">
    <location>
        <begin position="606"/>
        <end position="680"/>
    </location>
</feature>
<feature type="binding site" evidence="2">
    <location>
        <position position="476"/>
    </location>
    <ligand>
        <name>Mn(2+)</name>
        <dbReference type="ChEBI" id="CHEBI:29035"/>
        <label>2</label>
    </ligand>
</feature>
<dbReference type="InterPro" id="IPR014528">
    <property type="entry name" value="GdpP/PdeA"/>
</dbReference>
<evidence type="ECO:0000256" key="3">
    <source>
        <dbReference type="SAM" id="Phobius"/>
    </source>
</evidence>
<comment type="subcellular location">
    <subcellularLocation>
        <location evidence="1">Cell membrane</location>
    </subcellularLocation>
</comment>
<proteinExistence type="inferred from homology"/>
<dbReference type="Pfam" id="PF01368">
    <property type="entry name" value="DHH"/>
    <property type="match status" value="1"/>
</dbReference>
<dbReference type="PANTHER" id="PTHR47618:SF2">
    <property type="entry name" value="CYCLIC-DI-AMP PHOSPHODIESTERASE GDPP"/>
    <property type="match status" value="1"/>
</dbReference>
<evidence type="ECO:0000259" key="4">
    <source>
        <dbReference type="Pfam" id="PF01368"/>
    </source>
</evidence>
<feature type="binding site" evidence="2">
    <location>
        <position position="382"/>
    </location>
    <ligand>
        <name>Mn(2+)</name>
        <dbReference type="ChEBI" id="CHEBI:29035"/>
        <label>1</label>
    </ligand>
</feature>
<evidence type="ECO:0000313" key="6">
    <source>
        <dbReference type="EMBL" id="MSS39862.1"/>
    </source>
</evidence>
<protein>
    <recommendedName>
        <fullName evidence="1">Cyclic-di-AMP phosphodiesterase</fullName>
        <ecNumber evidence="1">3.1.4.-</ecNumber>
    </recommendedName>
</protein>
<dbReference type="InterPro" id="IPR001667">
    <property type="entry name" value="DDH_dom"/>
</dbReference>
<feature type="binding site" evidence="2">
    <location>
        <position position="378"/>
    </location>
    <ligand>
        <name>Mn(2+)</name>
        <dbReference type="ChEBI" id="CHEBI:29035"/>
        <label>1</label>
    </ligand>
</feature>
<dbReference type="PIRSF" id="PIRSF026583">
    <property type="entry name" value="YybT"/>
    <property type="match status" value="1"/>
</dbReference>
<dbReference type="GO" id="GO:0005886">
    <property type="term" value="C:plasma membrane"/>
    <property type="evidence" value="ECO:0007669"/>
    <property type="project" value="UniProtKB-SubCell"/>
</dbReference>
<accession>A0A844F2I4</accession>
<dbReference type="EC" id="3.1.4.-" evidence="1"/>
<dbReference type="Pfam" id="PF24898">
    <property type="entry name" value="GGDEF_GdpP"/>
    <property type="match status" value="1"/>
</dbReference>
<reference evidence="6 7" key="1">
    <citation type="submission" date="2019-08" db="EMBL/GenBank/DDBJ databases">
        <title>In-depth cultivation of the pig gut microbiome towards novel bacterial diversity and tailored functional studies.</title>
        <authorList>
            <person name="Wylensek D."/>
            <person name="Hitch T.C.A."/>
            <person name="Clavel T."/>
        </authorList>
    </citation>
    <scope>NUCLEOTIDE SEQUENCE [LARGE SCALE GENOMIC DNA]</scope>
    <source>
        <strain evidence="6 7">BL-389-WT-3D</strain>
    </source>
</reference>
<dbReference type="SUPFAM" id="SSF64182">
    <property type="entry name" value="DHH phosphoesterases"/>
    <property type="match status" value="1"/>
</dbReference>
<feature type="binding site" evidence="2">
    <location>
        <position position="452"/>
    </location>
    <ligand>
        <name>Mn(2+)</name>
        <dbReference type="ChEBI" id="CHEBI:29035"/>
        <label>1</label>
    </ligand>
</feature>
<dbReference type="Gene3D" id="3.30.450.20">
    <property type="entry name" value="PAS domain"/>
    <property type="match status" value="1"/>
</dbReference>
<dbReference type="RefSeq" id="WP_009247927.1">
    <property type="nucleotide sequence ID" value="NZ_CAMAAA010000006.1"/>
</dbReference>
<keyword evidence="2" id="KW-0479">Metal-binding</keyword>
<dbReference type="FunFam" id="3.90.1640.10:FF:000002">
    <property type="entry name" value="Cyclic-di-AMP phosphodiesterase"/>
    <property type="match status" value="1"/>
</dbReference>
<feature type="transmembrane region" description="Helical" evidence="3">
    <location>
        <begin position="46"/>
        <end position="66"/>
    </location>
</feature>
<feature type="domain" description="DDH" evidence="4">
    <location>
        <begin position="372"/>
        <end position="528"/>
    </location>
</feature>
<dbReference type="Proteomes" id="UP000462363">
    <property type="component" value="Unassembled WGS sequence"/>
</dbReference>
<evidence type="ECO:0000256" key="2">
    <source>
        <dbReference type="PIRSR" id="PIRSR026583-50"/>
    </source>
</evidence>